<accession>A0A183L7Y9</accession>
<proteinExistence type="predicted"/>
<protein>
    <submittedName>
        <fullName evidence="4">LSM14 domain-containing protein</fullName>
    </submittedName>
</protein>
<dbReference type="InterPro" id="IPR010920">
    <property type="entry name" value="LSM_dom_sf"/>
</dbReference>
<evidence type="ECO:0000313" key="2">
    <source>
        <dbReference type="EMBL" id="VDP83193.1"/>
    </source>
</evidence>
<dbReference type="SUPFAM" id="SSF50182">
    <property type="entry name" value="Sm-like ribonucleoproteins"/>
    <property type="match status" value="1"/>
</dbReference>
<reference evidence="4" key="1">
    <citation type="submission" date="2016-06" db="UniProtKB">
        <authorList>
            <consortium name="WormBaseParasite"/>
        </authorList>
    </citation>
    <scope>IDENTIFICATION</scope>
</reference>
<dbReference type="Gene3D" id="2.30.30.100">
    <property type="match status" value="1"/>
</dbReference>
<dbReference type="STRING" id="6186.A0A183L7Y9"/>
<dbReference type="Pfam" id="PF12701">
    <property type="entry name" value="LSM14"/>
    <property type="match status" value="1"/>
</dbReference>
<organism evidence="4">
    <name type="scientific">Schistosoma curassoni</name>
    <dbReference type="NCBI Taxonomy" id="6186"/>
    <lineage>
        <taxon>Eukaryota</taxon>
        <taxon>Metazoa</taxon>
        <taxon>Spiralia</taxon>
        <taxon>Lophotrochozoa</taxon>
        <taxon>Platyhelminthes</taxon>
        <taxon>Trematoda</taxon>
        <taxon>Digenea</taxon>
        <taxon>Strigeidida</taxon>
        <taxon>Schistosomatoidea</taxon>
        <taxon>Schistosomatidae</taxon>
        <taxon>Schistosoma</taxon>
    </lineage>
</organism>
<dbReference type="SMART" id="SM01271">
    <property type="entry name" value="LSM14"/>
    <property type="match status" value="1"/>
</dbReference>
<feature type="domain" description="Lsm14-like N-terminal" evidence="1">
    <location>
        <begin position="8"/>
        <end position="115"/>
    </location>
</feature>
<reference evidence="2 3" key="2">
    <citation type="submission" date="2018-11" db="EMBL/GenBank/DDBJ databases">
        <authorList>
            <consortium name="Pathogen Informatics"/>
        </authorList>
    </citation>
    <scope>NUCLEOTIDE SEQUENCE [LARGE SCALE GENOMIC DNA]</scope>
    <source>
        <strain evidence="2">Dakar</strain>
        <strain evidence="3">Dakar, Senegal</strain>
    </source>
</reference>
<dbReference type="InterPro" id="IPR025609">
    <property type="entry name" value="Lsm14-like_N"/>
</dbReference>
<dbReference type="Proteomes" id="UP000279833">
    <property type="component" value="Unassembled WGS sequence"/>
</dbReference>
<sequence length="125" mass="14562">MQRNHQFNNLKLGIKLSLITNAQYRYEGILAGINLIDNTIILKNVKFFGYENRLPPNNDKKNHDPNYDPNQKNNKIPIIGTIFDSITFWISSIHQIYSLNPMKSFNKSELNNKTMIKTNLSIRSH</sequence>
<dbReference type="EMBL" id="UZAK01055094">
    <property type="protein sequence ID" value="VDP83193.1"/>
    <property type="molecule type" value="Genomic_DNA"/>
</dbReference>
<evidence type="ECO:0000259" key="1">
    <source>
        <dbReference type="SMART" id="SM01271"/>
    </source>
</evidence>
<dbReference type="AlphaFoldDB" id="A0A183L7Y9"/>
<gene>
    <name evidence="2" type="ORF">SCUD_LOCUS23460</name>
</gene>
<name>A0A183L7Y9_9TREM</name>
<evidence type="ECO:0000313" key="3">
    <source>
        <dbReference type="Proteomes" id="UP000279833"/>
    </source>
</evidence>
<dbReference type="WBParaSite" id="SCUD_0002346301-mRNA-1">
    <property type="protein sequence ID" value="SCUD_0002346301-mRNA-1"/>
    <property type="gene ID" value="SCUD_0002346301"/>
</dbReference>
<keyword evidence="3" id="KW-1185">Reference proteome</keyword>
<evidence type="ECO:0000313" key="4">
    <source>
        <dbReference type="WBParaSite" id="SCUD_0002346301-mRNA-1"/>
    </source>
</evidence>